<keyword evidence="7" id="KW-0067">ATP-binding</keyword>
<dbReference type="Pfam" id="PF07730">
    <property type="entry name" value="HisKA_3"/>
    <property type="match status" value="1"/>
</dbReference>
<evidence type="ECO:0000313" key="12">
    <source>
        <dbReference type="EMBL" id="UWZ59642.1"/>
    </source>
</evidence>
<keyword evidence="9" id="KW-0812">Transmembrane</keyword>
<sequence length="390" mass="40766">MLFELLVPQPAGGPGSARRDRVADAVAVTVAAAYGAAMVPLGDATKPGATIPWQLDVAIGAVCVLGLLARRRRPLAVALALLPFGAVSVMATGAVTIALFTVAIRYRGAVVAWLGVANVATAAGYFLLQHDPAFPLWVDLLLRSVVTVAAVGWGLFVQAYRRLTRSLRDHAARLEAEQHLRVEQARLTERTRIAREMHDVLAHRLSLISLHAGALEVRTDAGPHETAAAAGAIRTSAHAALQELRTVVGALRQGTASRPEPPQPGLGDLPELLGTARASGMTVGYACHVPVDGPAVLLGRTVYRCVQEALTNARKHAPGAPVEVRIDGGPGGDLRVTVTNPCTATGRPAIPGAGLGLVGLRERVALAGGRVEHGTDGGTFRLQAWLPWPA</sequence>
<organism evidence="12 13">
    <name type="scientific">Dactylosporangium aurantiacum</name>
    <dbReference type="NCBI Taxonomy" id="35754"/>
    <lineage>
        <taxon>Bacteria</taxon>
        <taxon>Bacillati</taxon>
        <taxon>Actinomycetota</taxon>
        <taxon>Actinomycetes</taxon>
        <taxon>Micromonosporales</taxon>
        <taxon>Micromonosporaceae</taxon>
        <taxon>Dactylosporangium</taxon>
    </lineage>
</organism>
<feature type="domain" description="Histidine kinase/HSP90-like ATPase" evidence="10">
    <location>
        <begin position="301"/>
        <end position="387"/>
    </location>
</feature>
<dbReference type="KEGG" id="daur:Daura_19585"/>
<evidence type="ECO:0000259" key="11">
    <source>
        <dbReference type="Pfam" id="PF07730"/>
    </source>
</evidence>
<dbReference type="GO" id="GO:0016020">
    <property type="term" value="C:membrane"/>
    <property type="evidence" value="ECO:0007669"/>
    <property type="project" value="InterPro"/>
</dbReference>
<proteinExistence type="predicted"/>
<dbReference type="Pfam" id="PF02518">
    <property type="entry name" value="HATPase_c"/>
    <property type="match status" value="1"/>
</dbReference>
<dbReference type="InterPro" id="IPR011712">
    <property type="entry name" value="Sig_transdc_His_kin_sub3_dim/P"/>
</dbReference>
<evidence type="ECO:0000259" key="10">
    <source>
        <dbReference type="Pfam" id="PF02518"/>
    </source>
</evidence>
<feature type="transmembrane region" description="Helical" evidence="9">
    <location>
        <begin position="76"/>
        <end position="104"/>
    </location>
</feature>
<evidence type="ECO:0000256" key="8">
    <source>
        <dbReference type="ARBA" id="ARBA00023012"/>
    </source>
</evidence>
<keyword evidence="13" id="KW-1185">Reference proteome</keyword>
<dbReference type="CDD" id="cd16917">
    <property type="entry name" value="HATPase_UhpB-NarQ-NarX-like"/>
    <property type="match status" value="1"/>
</dbReference>
<feature type="transmembrane region" description="Helical" evidence="9">
    <location>
        <begin position="110"/>
        <end position="128"/>
    </location>
</feature>
<evidence type="ECO:0000256" key="1">
    <source>
        <dbReference type="ARBA" id="ARBA00000085"/>
    </source>
</evidence>
<dbReference type="SUPFAM" id="SSF55874">
    <property type="entry name" value="ATPase domain of HSP90 chaperone/DNA topoisomerase II/histidine kinase"/>
    <property type="match status" value="1"/>
</dbReference>
<keyword evidence="4" id="KW-0808">Transferase</keyword>
<dbReference type="GO" id="GO:0005524">
    <property type="term" value="F:ATP binding"/>
    <property type="evidence" value="ECO:0007669"/>
    <property type="project" value="UniProtKB-KW"/>
</dbReference>
<keyword evidence="6 12" id="KW-0418">Kinase</keyword>
<keyword evidence="9" id="KW-1133">Transmembrane helix</keyword>
<evidence type="ECO:0000256" key="9">
    <source>
        <dbReference type="SAM" id="Phobius"/>
    </source>
</evidence>
<dbReference type="PANTHER" id="PTHR24421">
    <property type="entry name" value="NITRATE/NITRITE SENSOR PROTEIN NARX-RELATED"/>
    <property type="match status" value="1"/>
</dbReference>
<dbReference type="InterPro" id="IPR036890">
    <property type="entry name" value="HATPase_C_sf"/>
</dbReference>
<name>A0A9Q9INX6_9ACTN</name>
<dbReference type="Gene3D" id="3.30.565.10">
    <property type="entry name" value="Histidine kinase-like ATPase, C-terminal domain"/>
    <property type="match status" value="1"/>
</dbReference>
<evidence type="ECO:0000256" key="6">
    <source>
        <dbReference type="ARBA" id="ARBA00022777"/>
    </source>
</evidence>
<keyword evidence="8" id="KW-0902">Two-component regulatory system</keyword>
<dbReference type="AlphaFoldDB" id="A0A9Q9INX6"/>
<evidence type="ECO:0000256" key="4">
    <source>
        <dbReference type="ARBA" id="ARBA00022679"/>
    </source>
</evidence>
<keyword evidence="9" id="KW-0472">Membrane</keyword>
<dbReference type="EC" id="2.7.13.3" evidence="2"/>
<dbReference type="Proteomes" id="UP001058003">
    <property type="component" value="Chromosome"/>
</dbReference>
<evidence type="ECO:0000256" key="5">
    <source>
        <dbReference type="ARBA" id="ARBA00022741"/>
    </source>
</evidence>
<dbReference type="InterPro" id="IPR003594">
    <property type="entry name" value="HATPase_dom"/>
</dbReference>
<feature type="transmembrane region" description="Helical" evidence="9">
    <location>
        <begin position="140"/>
        <end position="160"/>
    </location>
</feature>
<feature type="domain" description="Signal transduction histidine kinase subgroup 3 dimerisation and phosphoacceptor" evidence="11">
    <location>
        <begin position="189"/>
        <end position="254"/>
    </location>
</feature>
<dbReference type="EMBL" id="CP073767">
    <property type="protein sequence ID" value="UWZ59642.1"/>
    <property type="molecule type" value="Genomic_DNA"/>
</dbReference>
<comment type="catalytic activity">
    <reaction evidence="1">
        <text>ATP + protein L-histidine = ADP + protein N-phospho-L-histidine.</text>
        <dbReference type="EC" id="2.7.13.3"/>
    </reaction>
</comment>
<dbReference type="InterPro" id="IPR050482">
    <property type="entry name" value="Sensor_HK_TwoCompSys"/>
</dbReference>
<evidence type="ECO:0000256" key="3">
    <source>
        <dbReference type="ARBA" id="ARBA00022553"/>
    </source>
</evidence>
<keyword evidence="5" id="KW-0547">Nucleotide-binding</keyword>
<gene>
    <name evidence="12" type="ORF">Daura_19585</name>
</gene>
<dbReference type="GO" id="GO:0000155">
    <property type="term" value="F:phosphorelay sensor kinase activity"/>
    <property type="evidence" value="ECO:0007669"/>
    <property type="project" value="InterPro"/>
</dbReference>
<protein>
    <recommendedName>
        <fullName evidence="2">histidine kinase</fullName>
        <ecNumber evidence="2">2.7.13.3</ecNumber>
    </recommendedName>
</protein>
<evidence type="ECO:0000256" key="2">
    <source>
        <dbReference type="ARBA" id="ARBA00012438"/>
    </source>
</evidence>
<dbReference type="PANTHER" id="PTHR24421:SF10">
    <property type="entry name" value="NITRATE_NITRITE SENSOR PROTEIN NARQ"/>
    <property type="match status" value="1"/>
</dbReference>
<dbReference type="Gene3D" id="1.20.5.1930">
    <property type="match status" value="1"/>
</dbReference>
<dbReference type="GO" id="GO:0046983">
    <property type="term" value="F:protein dimerization activity"/>
    <property type="evidence" value="ECO:0007669"/>
    <property type="project" value="InterPro"/>
</dbReference>
<accession>A0A9Q9INX6</accession>
<evidence type="ECO:0000256" key="7">
    <source>
        <dbReference type="ARBA" id="ARBA00022840"/>
    </source>
</evidence>
<keyword evidence="3" id="KW-0597">Phosphoprotein</keyword>
<feature type="transmembrane region" description="Helical" evidence="9">
    <location>
        <begin position="51"/>
        <end position="69"/>
    </location>
</feature>
<reference evidence="12" key="1">
    <citation type="submission" date="2021-04" db="EMBL/GenBank/DDBJ databases">
        <title>Dactylosporangium aurantiacum NRRL B-8018 full assembly.</title>
        <authorList>
            <person name="Hartkoorn R.C."/>
            <person name="Beaudoing E."/>
            <person name="Hot D."/>
        </authorList>
    </citation>
    <scope>NUCLEOTIDE SEQUENCE</scope>
    <source>
        <strain evidence="12">NRRL B-8018</strain>
    </source>
</reference>
<evidence type="ECO:0000313" key="13">
    <source>
        <dbReference type="Proteomes" id="UP001058003"/>
    </source>
</evidence>